<dbReference type="InterPro" id="IPR050306">
    <property type="entry name" value="PfkB_Carbo_kinase"/>
</dbReference>
<evidence type="ECO:0000313" key="6">
    <source>
        <dbReference type="Proteomes" id="UP000298179"/>
    </source>
</evidence>
<dbReference type="PANTHER" id="PTHR43085:SF15">
    <property type="entry name" value="2-DEHYDRO-3-DEOXYGLUCONOKINASE"/>
    <property type="match status" value="1"/>
</dbReference>
<keyword evidence="3 5" id="KW-0418">Kinase</keyword>
<dbReference type="InterPro" id="IPR002173">
    <property type="entry name" value="Carboh/pur_kinase_PfkB_CS"/>
</dbReference>
<evidence type="ECO:0000259" key="4">
    <source>
        <dbReference type="Pfam" id="PF00294"/>
    </source>
</evidence>
<reference evidence="5 6" key="1">
    <citation type="submission" date="2019-03" db="EMBL/GenBank/DDBJ databases">
        <title>Jiella endophytica sp. nov., a novel endophytic bacterium isolated from root of Ficus microcarpa Linn. f.</title>
        <authorList>
            <person name="Tuo L."/>
        </authorList>
    </citation>
    <scope>NUCLEOTIDE SEQUENCE [LARGE SCALE GENOMIC DNA]</scope>
    <source>
        <strain evidence="5 6">CBS5Q-3</strain>
    </source>
</reference>
<dbReference type="AlphaFoldDB" id="A0A4Y8RHC5"/>
<dbReference type="Pfam" id="PF00294">
    <property type="entry name" value="PfkB"/>
    <property type="match status" value="1"/>
</dbReference>
<dbReference type="GO" id="GO:0019698">
    <property type="term" value="P:D-galacturonate catabolic process"/>
    <property type="evidence" value="ECO:0007669"/>
    <property type="project" value="TreeGrafter"/>
</dbReference>
<dbReference type="Gene3D" id="3.40.1190.20">
    <property type="match status" value="1"/>
</dbReference>
<dbReference type="GO" id="GO:0008673">
    <property type="term" value="F:2-dehydro-3-deoxygluconokinase activity"/>
    <property type="evidence" value="ECO:0007669"/>
    <property type="project" value="TreeGrafter"/>
</dbReference>
<proteinExistence type="inferred from homology"/>
<evidence type="ECO:0000313" key="5">
    <source>
        <dbReference type="EMBL" id="TFF22119.1"/>
    </source>
</evidence>
<sequence length="286" mass="29850">MVELSVAGERLYAQGFAGDTFNTIWHFARNAPTGWQAAYLTALGTDRMSEEMLGFFAASGIATDAVRRIPNGSPGLYMIHLTNGERSFSYWREMAAAKQLAADEAHLETVFAGGDAVYFSGITLAILPEADRARLIDHLGRAKAEGKLVAFDPNVRPRLWPDMATARAAVEAAAKVSTLCLPSFDDERATFGDGSPSDTAARYHGLGVGEVVVKDGGGEALASWDGGQEPVPCIAPAAIVDTTGAGDSFNAAFLAARLGGADPLAATLEGHKLASRVVGGHGALVG</sequence>
<dbReference type="Proteomes" id="UP000298179">
    <property type="component" value="Unassembled WGS sequence"/>
</dbReference>
<dbReference type="InterPro" id="IPR011611">
    <property type="entry name" value="PfkB_dom"/>
</dbReference>
<dbReference type="PROSITE" id="PS00584">
    <property type="entry name" value="PFKB_KINASES_2"/>
    <property type="match status" value="1"/>
</dbReference>
<dbReference type="GO" id="GO:0006974">
    <property type="term" value="P:DNA damage response"/>
    <property type="evidence" value="ECO:0007669"/>
    <property type="project" value="TreeGrafter"/>
</dbReference>
<comment type="similarity">
    <text evidence="1">Belongs to the carbohydrate kinase PfkB family.</text>
</comment>
<comment type="caution">
    <text evidence="5">The sequence shown here is derived from an EMBL/GenBank/DDBJ whole genome shotgun (WGS) entry which is preliminary data.</text>
</comment>
<accession>A0A4Y8RHC5</accession>
<dbReference type="CDD" id="cd01166">
    <property type="entry name" value="KdgK"/>
    <property type="match status" value="1"/>
</dbReference>
<feature type="domain" description="Carbohydrate kinase PfkB" evidence="4">
    <location>
        <begin position="16"/>
        <end position="283"/>
    </location>
</feature>
<dbReference type="PANTHER" id="PTHR43085">
    <property type="entry name" value="HEXOKINASE FAMILY MEMBER"/>
    <property type="match status" value="1"/>
</dbReference>
<dbReference type="EMBL" id="SOZD01000004">
    <property type="protein sequence ID" value="TFF22119.1"/>
    <property type="molecule type" value="Genomic_DNA"/>
</dbReference>
<organism evidence="5 6">
    <name type="scientific">Jiella endophytica</name>
    <dbReference type="NCBI Taxonomy" id="2558362"/>
    <lineage>
        <taxon>Bacteria</taxon>
        <taxon>Pseudomonadati</taxon>
        <taxon>Pseudomonadota</taxon>
        <taxon>Alphaproteobacteria</taxon>
        <taxon>Hyphomicrobiales</taxon>
        <taxon>Aurantimonadaceae</taxon>
        <taxon>Jiella</taxon>
    </lineage>
</organism>
<dbReference type="SUPFAM" id="SSF53613">
    <property type="entry name" value="Ribokinase-like"/>
    <property type="match status" value="1"/>
</dbReference>
<gene>
    <name evidence="5" type="ORF">E3C22_13630</name>
</gene>
<dbReference type="InterPro" id="IPR029056">
    <property type="entry name" value="Ribokinase-like"/>
</dbReference>
<evidence type="ECO:0000256" key="1">
    <source>
        <dbReference type="ARBA" id="ARBA00010688"/>
    </source>
</evidence>
<protein>
    <submittedName>
        <fullName evidence="5">Sugar kinase</fullName>
    </submittedName>
</protein>
<dbReference type="GO" id="GO:0005829">
    <property type="term" value="C:cytosol"/>
    <property type="evidence" value="ECO:0007669"/>
    <property type="project" value="TreeGrafter"/>
</dbReference>
<keyword evidence="6" id="KW-1185">Reference proteome</keyword>
<evidence type="ECO:0000256" key="3">
    <source>
        <dbReference type="ARBA" id="ARBA00022777"/>
    </source>
</evidence>
<name>A0A4Y8RHC5_9HYPH</name>
<dbReference type="OrthoDB" id="9776822at2"/>
<dbReference type="GO" id="GO:0042840">
    <property type="term" value="P:D-glucuronate catabolic process"/>
    <property type="evidence" value="ECO:0007669"/>
    <property type="project" value="TreeGrafter"/>
</dbReference>
<keyword evidence="2" id="KW-0808">Transferase</keyword>
<evidence type="ECO:0000256" key="2">
    <source>
        <dbReference type="ARBA" id="ARBA00022679"/>
    </source>
</evidence>